<dbReference type="AlphaFoldDB" id="A0A7D7MEB9"/>
<dbReference type="RefSeq" id="WP_182093340.1">
    <property type="nucleotide sequence ID" value="NZ_CP059540.1"/>
</dbReference>
<gene>
    <name evidence="5" type="ORF">H1Q58_08010</name>
</gene>
<comment type="similarity">
    <text evidence="1">Belongs to the CdaR family.</text>
</comment>
<sequence>MASFLKNIAEQIVVEIEKIIGRHVNIMDEEGQIIASTDASRVGNFHEGAVTVLREGKPVRIYSEQSHRGAKQGVNMPFYYKEELHGVIGITGDPSEVGNYAKIIQKMTEVMVKEAYVSRELELEQRFQELFVHEWLSKQWSSTDDFVIRGKTLSIDLEANRQVLMFEVRELRDKPMSQTFRQEKINAVMGKVGEMLDIKENDLLVLWQSHQFVLLKSMQEDSLPLQANQIQRVLETYNEHALTVQCGIGRSHNGLLGAVESFEDARQALIFAQKKKETAVSFYDLGIESLVHKIPDALKEDFIERLFPIFNEQEHQQLLETLRAFLDHGQSIYKTSESLFIHKNTLQYRLLKIKKLTGYDPRTFQDAVLYWLAFNFYDHLKDQQDLKEEQ</sequence>
<name>A0A7D7MEB9_PLAMR</name>
<dbReference type="InterPro" id="IPR025736">
    <property type="entry name" value="PucR_C-HTH_dom"/>
</dbReference>
<dbReference type="Pfam" id="PF13556">
    <property type="entry name" value="HTH_30"/>
    <property type="match status" value="1"/>
</dbReference>
<dbReference type="Proteomes" id="UP000514716">
    <property type="component" value="Chromosome"/>
</dbReference>
<feature type="domain" description="Putative sugar diacid recognition" evidence="2">
    <location>
        <begin position="6"/>
        <end position="135"/>
    </location>
</feature>
<organism evidence="5 6">
    <name type="scientific">Planococcus maritimus</name>
    <dbReference type="NCBI Taxonomy" id="192421"/>
    <lineage>
        <taxon>Bacteria</taxon>
        <taxon>Bacillati</taxon>
        <taxon>Bacillota</taxon>
        <taxon>Bacilli</taxon>
        <taxon>Bacillales</taxon>
        <taxon>Caryophanaceae</taxon>
        <taxon>Planococcus</taxon>
    </lineage>
</organism>
<feature type="domain" description="CdaR GGDEF-like" evidence="4">
    <location>
        <begin position="142"/>
        <end position="269"/>
    </location>
</feature>
<keyword evidence="6" id="KW-1185">Reference proteome</keyword>
<dbReference type="Pfam" id="PF05651">
    <property type="entry name" value="Diacid_rec"/>
    <property type="match status" value="1"/>
</dbReference>
<accession>A0A7D7MEB9</accession>
<dbReference type="InterPro" id="IPR008599">
    <property type="entry name" value="Diacid_rec"/>
</dbReference>
<proteinExistence type="inferred from homology"/>
<evidence type="ECO:0000256" key="1">
    <source>
        <dbReference type="ARBA" id="ARBA00006754"/>
    </source>
</evidence>
<evidence type="ECO:0000259" key="3">
    <source>
        <dbReference type="Pfam" id="PF13556"/>
    </source>
</evidence>
<evidence type="ECO:0000259" key="2">
    <source>
        <dbReference type="Pfam" id="PF05651"/>
    </source>
</evidence>
<reference evidence="5 6" key="1">
    <citation type="submission" date="2020-07" db="EMBL/GenBank/DDBJ databases">
        <title>Screening of a cold-adapted Planococcus bacterium producing protease in traditional shrimp paste and protease identification by genome sequencing.</title>
        <authorList>
            <person name="Gao R."/>
            <person name="Leng W."/>
            <person name="Chu Q."/>
            <person name="Wu X."/>
            <person name="Liu H."/>
            <person name="Li X."/>
        </authorList>
    </citation>
    <scope>NUCLEOTIDE SEQUENCE [LARGE SCALE GENOMIC DNA]</scope>
    <source>
        <strain evidence="5 6">XJ11</strain>
    </source>
</reference>
<dbReference type="Gene3D" id="1.10.10.2840">
    <property type="entry name" value="PucR C-terminal helix-turn-helix domain"/>
    <property type="match status" value="1"/>
</dbReference>
<evidence type="ECO:0000313" key="6">
    <source>
        <dbReference type="Proteomes" id="UP000514716"/>
    </source>
</evidence>
<dbReference type="PANTHER" id="PTHR33744:SF16">
    <property type="entry name" value="CARBOHYDRATE DIACID REGULATOR"/>
    <property type="match status" value="1"/>
</dbReference>
<evidence type="ECO:0000259" key="4">
    <source>
        <dbReference type="Pfam" id="PF17853"/>
    </source>
</evidence>
<feature type="domain" description="PucR C-terminal helix-turn-helix" evidence="3">
    <location>
        <begin position="318"/>
        <end position="374"/>
    </location>
</feature>
<dbReference type="InterPro" id="IPR051448">
    <property type="entry name" value="CdaR-like_regulators"/>
</dbReference>
<dbReference type="InterPro" id="IPR042070">
    <property type="entry name" value="PucR_C-HTH_sf"/>
</dbReference>
<protein>
    <submittedName>
        <fullName evidence="5">Helix-turn-helix domain-containing protein</fullName>
    </submittedName>
</protein>
<dbReference type="PANTHER" id="PTHR33744">
    <property type="entry name" value="CARBOHYDRATE DIACID REGULATOR"/>
    <property type="match status" value="1"/>
</dbReference>
<dbReference type="Pfam" id="PF17853">
    <property type="entry name" value="GGDEF_2"/>
    <property type="match status" value="1"/>
</dbReference>
<dbReference type="KEGG" id="pdec:H1Q58_08010"/>
<dbReference type="EMBL" id="CP059540">
    <property type="protein sequence ID" value="QMT18889.1"/>
    <property type="molecule type" value="Genomic_DNA"/>
</dbReference>
<dbReference type="InterPro" id="IPR041522">
    <property type="entry name" value="CdaR_GGDEF"/>
</dbReference>
<evidence type="ECO:0000313" key="5">
    <source>
        <dbReference type="EMBL" id="QMT18889.1"/>
    </source>
</evidence>